<dbReference type="AlphaFoldDB" id="A0AAD7JBT5"/>
<dbReference type="EMBL" id="JARKIB010000036">
    <property type="protein sequence ID" value="KAJ7761143.1"/>
    <property type="molecule type" value="Genomic_DNA"/>
</dbReference>
<dbReference type="Pfam" id="PF20703">
    <property type="entry name" value="nSTAND1"/>
    <property type="match status" value="1"/>
</dbReference>
<feature type="domain" description="Novel STAND NTPase 1" evidence="1">
    <location>
        <begin position="211"/>
        <end position="350"/>
    </location>
</feature>
<dbReference type="Proteomes" id="UP001215598">
    <property type="component" value="Unassembled WGS sequence"/>
</dbReference>
<dbReference type="GO" id="GO:0007166">
    <property type="term" value="P:cell surface receptor signaling pathway"/>
    <property type="evidence" value="ECO:0007669"/>
    <property type="project" value="InterPro"/>
</dbReference>
<dbReference type="InterPro" id="IPR036537">
    <property type="entry name" value="Adaptor_Cbl_N_dom_sf"/>
</dbReference>
<comment type="caution">
    <text evidence="2">The sequence shown here is derived from an EMBL/GenBank/DDBJ whole genome shotgun (WGS) entry which is preliminary data.</text>
</comment>
<protein>
    <recommendedName>
        <fullName evidence="1">Novel STAND NTPase 1 domain-containing protein</fullName>
    </recommendedName>
</protein>
<name>A0AAD7JBT5_9AGAR</name>
<dbReference type="InterPro" id="IPR059179">
    <property type="entry name" value="MLKL-like_MCAfunc"/>
</dbReference>
<evidence type="ECO:0000313" key="3">
    <source>
        <dbReference type="Proteomes" id="UP001215598"/>
    </source>
</evidence>
<sequence>MPRQCTVAEFRLDNIVNCLRPAVTMLNNLHDTFGTPFALAISHTTLALVESLQNMKRNSDQCIQLMERIHVAIYGVVALHIKSEMPGRLPPAALHHVGKFTETLHKIRTYVEMQQDGNRFKQFFRQSEMNTLLKSCHNGLEQALEVFQISASNNLMDTSEMHQMTANMHRELLELVSAFSDGTNSDRSSLIHHIQSDSNESSGSLSMLPSQPKIFHGRQSELREIIYTLNQQSPRIAIMGPGGMGKTSLAKAALHHPCIVAKYQHRFFVPCDSTTTGIELACVIGAHVGLKAGSNPTKTVIRYFSEKLHCLLILDNLESPWEPMHTRNDVEEFLALLSDISHLALMITMRGAERPGKVRWTRPFLQPLQPLSSDAAWQTFVDIADEFHNREDITQLLALTDQMPLAVNLMAHLVDHEGCTDVLARWETERTALLSEGYDRKSSLDASITVSLSSPRMTTGAKDLLSLLSILPDGLSHVELVQSNLPIPDILKCRAVLLSTSLAYDDDDKKRLKSLVPIREHMQKSWPPSQLLMQPLRKHFHSILNLYHQHDGASLAIVATQITFNLGNLQQLLFKGLNSDNPDLTDTLRCIISFNSFCRVYGHGYQAMMDHALPLLPHPGDDRLEVQYISEVFSSILLHPAGNAEALISRAKWLSKRFSDPVIECEYMPFYPFLFECKLYCGIGNYYFHVKKDVTEAMQCLKTALTLSKLCENLKLQSTTLTRIAEFKWLTGDYAAGHVHASEAHQLARLCGNTFAEIRGLHTDATCCTALGRFNHSLFLLNRAREFVEVSGLAKGSSGHGIQNSRAEIHFQKSEYAEARNLHTQVLLDISPGQQSFSYAYASLNIAEIDLLLNAPAHNVRMNLDKAKLFFSSIRHSAGLAFCEMILGDLALKEGNHLTAKVIFNKSRSTMISQFSTFCLERLADVNCWTPAESPQTSQWAVVYLAHAIQSKRTLILHKSLRCLGEVFLFDGDDETAKTLFLVALEGFNFMEVHRSKAQCMVRLGDLASTSGDSMKMKDVAEMDAKLAGEQE</sequence>
<dbReference type="InterPro" id="IPR049052">
    <property type="entry name" value="nSTAND1"/>
</dbReference>
<evidence type="ECO:0000259" key="1">
    <source>
        <dbReference type="Pfam" id="PF20703"/>
    </source>
</evidence>
<dbReference type="Gene3D" id="1.20.930.20">
    <property type="entry name" value="Adaptor protein Cbl, N-terminal domain"/>
    <property type="match status" value="1"/>
</dbReference>
<dbReference type="InterPro" id="IPR027417">
    <property type="entry name" value="P-loop_NTPase"/>
</dbReference>
<dbReference type="CDD" id="cd21037">
    <property type="entry name" value="MLKL_NTD"/>
    <property type="match status" value="1"/>
</dbReference>
<gene>
    <name evidence="2" type="ORF">B0H16DRAFT_1688671</name>
</gene>
<dbReference type="Gene3D" id="3.40.50.300">
    <property type="entry name" value="P-loop containing nucleotide triphosphate hydrolases"/>
    <property type="match status" value="1"/>
</dbReference>
<dbReference type="SUPFAM" id="SSF52540">
    <property type="entry name" value="P-loop containing nucleoside triphosphate hydrolases"/>
    <property type="match status" value="1"/>
</dbReference>
<dbReference type="Gene3D" id="1.25.40.10">
    <property type="entry name" value="Tetratricopeptide repeat domain"/>
    <property type="match status" value="1"/>
</dbReference>
<dbReference type="SUPFAM" id="SSF48452">
    <property type="entry name" value="TPR-like"/>
    <property type="match status" value="1"/>
</dbReference>
<dbReference type="InterPro" id="IPR011990">
    <property type="entry name" value="TPR-like_helical_dom_sf"/>
</dbReference>
<reference evidence="2" key="1">
    <citation type="submission" date="2023-03" db="EMBL/GenBank/DDBJ databases">
        <title>Massive genome expansion in bonnet fungi (Mycena s.s.) driven by repeated elements and novel gene families across ecological guilds.</title>
        <authorList>
            <consortium name="Lawrence Berkeley National Laboratory"/>
            <person name="Harder C.B."/>
            <person name="Miyauchi S."/>
            <person name="Viragh M."/>
            <person name="Kuo A."/>
            <person name="Thoen E."/>
            <person name="Andreopoulos B."/>
            <person name="Lu D."/>
            <person name="Skrede I."/>
            <person name="Drula E."/>
            <person name="Henrissat B."/>
            <person name="Morin E."/>
            <person name="Kohler A."/>
            <person name="Barry K."/>
            <person name="LaButti K."/>
            <person name="Morin E."/>
            <person name="Salamov A."/>
            <person name="Lipzen A."/>
            <person name="Mereny Z."/>
            <person name="Hegedus B."/>
            <person name="Baldrian P."/>
            <person name="Stursova M."/>
            <person name="Weitz H."/>
            <person name="Taylor A."/>
            <person name="Grigoriev I.V."/>
            <person name="Nagy L.G."/>
            <person name="Martin F."/>
            <person name="Kauserud H."/>
        </authorList>
    </citation>
    <scope>NUCLEOTIDE SEQUENCE</scope>
    <source>
        <strain evidence="2">CBHHK182m</strain>
    </source>
</reference>
<evidence type="ECO:0000313" key="2">
    <source>
        <dbReference type="EMBL" id="KAJ7761143.1"/>
    </source>
</evidence>
<dbReference type="PANTHER" id="PTHR47691">
    <property type="entry name" value="REGULATOR-RELATED"/>
    <property type="match status" value="1"/>
</dbReference>
<accession>A0AAD7JBT5</accession>
<dbReference type="PANTHER" id="PTHR47691:SF3">
    <property type="entry name" value="HTH-TYPE TRANSCRIPTIONAL REGULATOR RV0890C-RELATED"/>
    <property type="match status" value="1"/>
</dbReference>
<keyword evidence="3" id="KW-1185">Reference proteome</keyword>
<organism evidence="2 3">
    <name type="scientific">Mycena metata</name>
    <dbReference type="NCBI Taxonomy" id="1033252"/>
    <lineage>
        <taxon>Eukaryota</taxon>
        <taxon>Fungi</taxon>
        <taxon>Dikarya</taxon>
        <taxon>Basidiomycota</taxon>
        <taxon>Agaricomycotina</taxon>
        <taxon>Agaricomycetes</taxon>
        <taxon>Agaricomycetidae</taxon>
        <taxon>Agaricales</taxon>
        <taxon>Marasmiineae</taxon>
        <taxon>Mycenaceae</taxon>
        <taxon>Mycena</taxon>
    </lineage>
</organism>
<proteinExistence type="predicted"/>